<feature type="compositionally biased region" description="Polar residues" evidence="1">
    <location>
        <begin position="399"/>
        <end position="439"/>
    </location>
</feature>
<dbReference type="GO" id="GO:1990351">
    <property type="term" value="C:transporter complex"/>
    <property type="evidence" value="ECO:0007669"/>
    <property type="project" value="TreeGrafter"/>
</dbReference>
<dbReference type="PANTHER" id="PTHR30189">
    <property type="entry name" value="LPS-ASSEMBLY PROTEIN"/>
    <property type="match status" value="1"/>
</dbReference>
<feature type="region of interest" description="Disordered" evidence="1">
    <location>
        <begin position="118"/>
        <end position="162"/>
    </location>
</feature>
<dbReference type="Gene3D" id="2.60.450.10">
    <property type="entry name" value="Lipopolysaccharide (LPS) transport protein A like domain"/>
    <property type="match status" value="1"/>
</dbReference>
<dbReference type="eggNOG" id="COG0145">
    <property type="taxonomic scope" value="Bacteria"/>
</dbReference>
<reference evidence="3" key="1">
    <citation type="journal article" date="2011" name="Proc. Natl. Acad. Sci. U.S.A.">
        <title>Genomic insights into the physiology and ecology of the marine filamentous cyanobacterium Lyngbya majuscula.</title>
        <authorList>
            <person name="Jones A.C."/>
            <person name="Monroe E.A."/>
            <person name="Podell S."/>
            <person name="Hess W.R."/>
            <person name="Klages S."/>
            <person name="Esquenazi E."/>
            <person name="Niessen S."/>
            <person name="Hoover H."/>
            <person name="Rothmann M."/>
            <person name="Lasken R.S."/>
            <person name="Yates J.R.III."/>
            <person name="Reinhardt R."/>
            <person name="Kube M."/>
            <person name="Burkart M.D."/>
            <person name="Allen E.E."/>
            <person name="Dorrestein P.C."/>
            <person name="Gerwick W.H."/>
            <person name="Gerwick L."/>
        </authorList>
    </citation>
    <scope>NUCLEOTIDE SEQUENCE [LARGE SCALE GENOMIC DNA]</scope>
    <source>
        <strain evidence="3">3L</strain>
    </source>
</reference>
<evidence type="ECO:0000313" key="3">
    <source>
        <dbReference type="Proteomes" id="UP000003959"/>
    </source>
</evidence>
<feature type="region of interest" description="Disordered" evidence="1">
    <location>
        <begin position="286"/>
        <end position="337"/>
    </location>
</feature>
<accession>F4XLW2</accession>
<dbReference type="InterPro" id="IPR022244">
    <property type="entry name" value="DUF3769"/>
</dbReference>
<dbReference type="GO" id="GO:0009279">
    <property type="term" value="C:cell outer membrane"/>
    <property type="evidence" value="ECO:0007669"/>
    <property type="project" value="TreeGrafter"/>
</dbReference>
<proteinExistence type="predicted"/>
<dbReference type="EMBL" id="GL890833">
    <property type="protein sequence ID" value="EGJ34457.1"/>
    <property type="molecule type" value="Genomic_DNA"/>
</dbReference>
<dbReference type="Proteomes" id="UP000003959">
    <property type="component" value="Unassembled WGS sequence"/>
</dbReference>
<organism evidence="2 3">
    <name type="scientific">Moorena producens 3L</name>
    <dbReference type="NCBI Taxonomy" id="489825"/>
    <lineage>
        <taxon>Bacteria</taxon>
        <taxon>Bacillati</taxon>
        <taxon>Cyanobacteriota</taxon>
        <taxon>Cyanophyceae</taxon>
        <taxon>Coleofasciculales</taxon>
        <taxon>Coleofasciculaceae</taxon>
        <taxon>Moorena</taxon>
    </lineage>
</organism>
<feature type="compositionally biased region" description="Polar residues" evidence="1">
    <location>
        <begin position="141"/>
        <end position="155"/>
    </location>
</feature>
<protein>
    <submittedName>
        <fullName evidence="2">Organic solvent tolerance protein OstA</fullName>
    </submittedName>
</protein>
<dbReference type="HOGENOM" id="CLU_010500_0_0_3"/>
<dbReference type="eggNOG" id="COG1452">
    <property type="taxonomic scope" value="Bacteria"/>
</dbReference>
<dbReference type="RefSeq" id="WP_008180328.1">
    <property type="nucleotide sequence ID" value="NZ_GL890833.1"/>
</dbReference>
<dbReference type="InterPro" id="IPR050218">
    <property type="entry name" value="LptD"/>
</dbReference>
<dbReference type="Pfam" id="PF12600">
    <property type="entry name" value="DUF3769"/>
    <property type="match status" value="1"/>
</dbReference>
<keyword evidence="3" id="KW-1185">Reference proteome</keyword>
<evidence type="ECO:0000313" key="2">
    <source>
        <dbReference type="EMBL" id="EGJ34457.1"/>
    </source>
</evidence>
<dbReference type="AlphaFoldDB" id="F4XLW2"/>
<feature type="compositionally biased region" description="Polar residues" evidence="1">
    <location>
        <begin position="309"/>
        <end position="322"/>
    </location>
</feature>
<gene>
    <name evidence="2" type="ORF">LYNGBM3L_16320</name>
</gene>
<name>F4XLW2_9CYAN</name>
<dbReference type="PANTHER" id="PTHR30189:SF1">
    <property type="entry name" value="LPS-ASSEMBLY PROTEIN LPTD"/>
    <property type="match status" value="1"/>
</dbReference>
<sequence length="1061" mass="116672">MPQPVQPPVVPAIIQTVKPSQTTSHLDELSQRITVSAPYQTQQNQVLLKPYPTGELKIEAFPILATDKSAASLGLPISRAVGQTLPSITNSQDNWQLGQGKQWQQTFLKPGIKQPLHPDLTSLLNSPTPEAPSTLEPEFSTRVSPRFSSSVTSETGVADSGYNAAPLAPQVWGEQNLQSTPKLGVADSGYDAAPLAPQVWGEQNLQSTPKLGVADSGYDAAPLAPQVWGEQNLQSTPKLGVADSGYDAAPLAPQVWGEQNLQSTPKLGVADSGYDAAPLAPQVWGEQNLQSPPNLGDLGGFPKTRRSHINTSIHQSQPNSQPEIKPEIKPELRPEPGNQERFFAVNSYPKRCSTLETLPRPDDPLSINPNCPLPIPRSKRIIAQERGGETREFELIIPEQSNPPSLEETAPQSDQDLSQRQSGSELDSEVTAPTSTFDTNEPDILELTSDRQEYDDTRQVITAVGNVTLRFQDALLEADRLQVNLPNKIVVADGSVALTRGNQVLEGERFEYYFVQDTGVVLKARGEFVRASSDSGQTTPTQPVSRRIINSQPLAGISNPGAFAIEFGARVIPNTETGATTTAIESPDIEGTINRFRYEADRVEFDGLEGVATNVRITNDPFSPPELEWRTRNARFRRISPEVDEVIAKNPRLVFDQGFSLPTFRERFVIDRRERQPSLLDFGYDDDDRGGVFIQRGFKVVETPSVRFSLTPQFFLQKAILGDNDEDENNDPEGGGVIDPANFGLLADLDASLGPRTTLVGSAELTSLDPDDLENESRGSLRLRQTIGNTYPHRLTLESSYRDRLFNGSLGFQTVQSSIGGIFESPTIPIGQTGLTIRYQAGVQHINAKTDRADLLPLPPRDNNRISLTRYQGSATLNWTQPLWQGKTLPATAEEGMRYTPAPILPNVQLNSSITGVASAYSNGDSQEFLRGSIGLTGQFGHFSKPFLDYTGFNIGYSQVALGNTSPFLFDRVADTRVLNAGITQQLYGPFRVGFQTYLNLDTNEEISTDFFLEYSRRSYNVLLRYNPVQQRGLVGLRINDFNWTGATEPFDTFSNSWEDD</sequence>
<evidence type="ECO:0000256" key="1">
    <source>
        <dbReference type="SAM" id="MobiDB-lite"/>
    </source>
</evidence>
<feature type="compositionally biased region" description="Basic and acidic residues" evidence="1">
    <location>
        <begin position="324"/>
        <end position="334"/>
    </location>
</feature>
<feature type="region of interest" description="Disordered" evidence="1">
    <location>
        <begin position="398"/>
        <end position="443"/>
    </location>
</feature>